<keyword evidence="3" id="KW-1185">Reference proteome</keyword>
<dbReference type="AlphaFoldDB" id="A0A0H5SAS1"/>
<dbReference type="EMBL" id="LN857014">
    <property type="protein sequence ID" value="CRZ25754.1"/>
    <property type="molecule type" value="Genomic_DNA"/>
</dbReference>
<protein>
    <submittedName>
        <fullName evidence="1 4">Bm694</fullName>
    </submittedName>
</protein>
<dbReference type="EMBL" id="CAAKNF010000196">
    <property type="protein sequence ID" value="VIO86485.1"/>
    <property type="molecule type" value="Genomic_DNA"/>
</dbReference>
<reference evidence="1" key="2">
    <citation type="submission" date="2012-12" db="EMBL/GenBank/DDBJ databases">
        <authorList>
            <person name="Gao Y.W."/>
            <person name="Fan S.T."/>
            <person name="Sun H.T."/>
            <person name="Wang Z."/>
            <person name="Gao X.L."/>
            <person name="Li Y.G."/>
            <person name="Wang T.C."/>
            <person name="Zhang K."/>
            <person name="Xu W.W."/>
            <person name="Yu Z.J."/>
            <person name="Xia X.Z."/>
        </authorList>
    </citation>
    <scope>NUCLEOTIDE SEQUENCE</scope>
    <source>
        <strain evidence="1">FR3</strain>
    </source>
</reference>
<dbReference type="WormBase" id="Bm694">
    <property type="protein sequence ID" value="BM26316"/>
    <property type="gene ID" value="WBGene00220955"/>
</dbReference>
<name>A0A0H5SAS1_BRUMA</name>
<reference evidence="4" key="4">
    <citation type="submission" date="2019-12" db="UniProtKB">
        <authorList>
            <consortium name="WormBaseParasite"/>
        </authorList>
    </citation>
    <scope>IDENTIFICATION</scope>
</reference>
<organism evidence="1">
    <name type="scientific">Brugia malayi</name>
    <name type="common">Filarial nematode worm</name>
    <dbReference type="NCBI Taxonomy" id="6279"/>
    <lineage>
        <taxon>Eukaryota</taxon>
        <taxon>Metazoa</taxon>
        <taxon>Ecdysozoa</taxon>
        <taxon>Nematoda</taxon>
        <taxon>Chromadorea</taxon>
        <taxon>Rhabditida</taxon>
        <taxon>Spirurina</taxon>
        <taxon>Spiruromorpha</taxon>
        <taxon>Filarioidea</taxon>
        <taxon>Onchocercidae</taxon>
        <taxon>Brugia</taxon>
    </lineage>
</organism>
<reference evidence="1 3" key="1">
    <citation type="journal article" date="2007" name="Science">
        <title>Draft genome of the filarial nematode parasite Brugia malayi.</title>
        <authorList>
            <person name="Ghedin E."/>
            <person name="Wang S."/>
            <person name="Spiro D."/>
            <person name="Caler E."/>
            <person name="Zhao Q."/>
            <person name="Crabtree J."/>
            <person name="Allen J.E."/>
            <person name="Delcher A.L."/>
            <person name="Guiliano D.B."/>
            <person name="Miranda-Saavedra D."/>
            <person name="Angiuoli S.V."/>
            <person name="Creasy T."/>
            <person name="Amedeo P."/>
            <person name="Haas B."/>
            <person name="El-Sayed N.M."/>
            <person name="Wortman J.R."/>
            <person name="Feldblyum T."/>
            <person name="Tallon L."/>
            <person name="Schatz M."/>
            <person name="Shumway M."/>
            <person name="Koo H."/>
            <person name="Salzberg S.L."/>
            <person name="Schobel S."/>
            <person name="Pertea M."/>
            <person name="Pop M."/>
            <person name="White O."/>
            <person name="Barton G.J."/>
            <person name="Carlow C.K."/>
            <person name="Crawford M.J."/>
            <person name="Daub J."/>
            <person name="Dimmic M.W."/>
            <person name="Estes C.F."/>
            <person name="Foster J.M."/>
            <person name="Ganatra M."/>
            <person name="Gregory W.F."/>
            <person name="Johnson N.M."/>
            <person name="Jin J."/>
            <person name="Komuniecki R."/>
            <person name="Korf I."/>
            <person name="Kumar S."/>
            <person name="Laney S."/>
            <person name="Li B.W."/>
            <person name="Li W."/>
            <person name="Lindblom T.H."/>
            <person name="Lustigman S."/>
            <person name="Ma D."/>
            <person name="Maina C.V."/>
            <person name="Martin D.M."/>
            <person name="McCarter J.P."/>
            <person name="McReynolds L."/>
            <person name="Mitreva M."/>
            <person name="Nutman T.B."/>
            <person name="Parkinson J."/>
            <person name="Peregrin-Alvarez J.M."/>
            <person name="Poole C."/>
            <person name="Ren Q."/>
            <person name="Saunders L."/>
            <person name="Sluder A.E."/>
            <person name="Smith K."/>
            <person name="Stanke M."/>
            <person name="Unnasch T.R."/>
            <person name="Ware J."/>
            <person name="Wei A.D."/>
            <person name="Weil G."/>
            <person name="Williams D.J."/>
            <person name="Zhang Y."/>
            <person name="Williams S.A."/>
            <person name="Fraser-Liggett C."/>
            <person name="Slatko B."/>
            <person name="Blaxter M.L."/>
            <person name="Scott A.L."/>
        </authorList>
    </citation>
    <scope>NUCLEOTIDE SEQUENCE</scope>
    <source>
        <strain evidence="1 3">FR3</strain>
    </source>
</reference>
<evidence type="ECO:0000313" key="5">
    <source>
        <dbReference type="WormBase" id="Bm694"/>
    </source>
</evidence>
<reference evidence="2" key="3">
    <citation type="submission" date="2019-04" db="EMBL/GenBank/DDBJ databases">
        <authorList>
            <person name="Howe K."/>
            <person name="Paulini M."/>
            <person name="Williams G."/>
        </authorList>
    </citation>
    <scope>NUCLEOTIDE SEQUENCE [LARGE SCALE GENOMIC DNA]</scope>
    <source>
        <strain evidence="2">FR3</strain>
    </source>
</reference>
<accession>A0A0H5SAS1</accession>
<gene>
    <name evidence="1 4 5" type="ORF">Bm694</name>
    <name evidence="2" type="ORF">BM_BM694</name>
    <name evidence="1" type="ORF">BM_Bm694</name>
</gene>
<dbReference type="RefSeq" id="XP_042929528.1">
    <property type="nucleotide sequence ID" value="XM_043073594.1"/>
</dbReference>
<evidence type="ECO:0000313" key="4">
    <source>
        <dbReference type="WBParaSite" id="Bm694.1"/>
    </source>
</evidence>
<proteinExistence type="predicted"/>
<dbReference type="KEGG" id="bmy:BM_BM694"/>
<dbReference type="GeneID" id="66060067"/>
<dbReference type="Proteomes" id="UP000006672">
    <property type="component" value="Unassembled WGS sequence"/>
</dbReference>
<evidence type="ECO:0000313" key="1">
    <source>
        <dbReference type="EMBL" id="CRZ25754.1"/>
    </source>
</evidence>
<evidence type="ECO:0000313" key="3">
    <source>
        <dbReference type="Proteomes" id="UP000006672"/>
    </source>
</evidence>
<dbReference type="CTD" id="66060067"/>
<accession>A0A4E9EQQ8</accession>
<evidence type="ECO:0000313" key="2">
    <source>
        <dbReference type="EMBL" id="VIO86485.1"/>
    </source>
</evidence>
<dbReference type="WBParaSite" id="Bm694.1">
    <property type="protein sequence ID" value="Bm694.1"/>
    <property type="gene ID" value="WBGene00220955"/>
</dbReference>
<sequence>MDKKNVSRRDLDLKQKGEKKKFTNEILRKKVERISGLFRYSEQRVFRCLSVTTYPLCGTDVIVNLI</sequence>